<dbReference type="Proteomes" id="UP000644875">
    <property type="component" value="Unassembled WGS sequence"/>
</dbReference>
<gene>
    <name evidence="11" type="ORF">JHK64_06105</name>
</gene>
<evidence type="ECO:0000256" key="8">
    <source>
        <dbReference type="ARBA" id="ARBA00023287"/>
    </source>
</evidence>
<reference evidence="11 12" key="1">
    <citation type="journal article" date="2021" name="Int. J. Syst. Evol. Microbiol.">
        <title>Streptococcus vicugnae sp. nov., isolated from faeces of alpacas (Vicugna pacos) and cattle (Bos taurus), Streptococcus zalophi sp. nov., and Streptococcus pacificus sp. nov., isolated from respiratory tract of California sea lions (Zalophus californianus).</title>
        <authorList>
            <person name="Volokhov D.V."/>
            <person name="Zagorodnyaya T.A."/>
            <person name="Shen Z."/>
            <person name="Blom J."/>
            <person name="Furtak V.A."/>
            <person name="Eisenberg T."/>
            <person name="Fan P."/>
            <person name="Jeong K.C."/>
            <person name="Gao Y."/>
            <person name="Zhang S."/>
            <person name="Amselle M."/>
        </authorList>
    </citation>
    <scope>NUCLEOTIDE SEQUENCE [LARGE SCALE GENOMIC DNA]</scope>
    <source>
        <strain evidence="12">CSL7508-lung</strain>
    </source>
</reference>
<evidence type="ECO:0000256" key="6">
    <source>
        <dbReference type="ARBA" id="ARBA00022989"/>
    </source>
</evidence>
<dbReference type="NCBIfam" id="TIGR02532">
    <property type="entry name" value="IV_pilin_GFxxxE"/>
    <property type="match status" value="1"/>
</dbReference>
<dbReference type="GO" id="GO:0009986">
    <property type="term" value="C:cell surface"/>
    <property type="evidence" value="ECO:0007669"/>
    <property type="project" value="UniProtKB-SubCell"/>
</dbReference>
<dbReference type="PIRSF" id="PIRSF029928">
    <property type="entry name" value="Late_competence_ComGC"/>
    <property type="match status" value="1"/>
</dbReference>
<evidence type="ECO:0000313" key="11">
    <source>
        <dbReference type="EMBL" id="MBJ8350204.1"/>
    </source>
</evidence>
<evidence type="ECO:0000256" key="3">
    <source>
        <dbReference type="ARBA" id="ARBA00022475"/>
    </source>
</evidence>
<evidence type="ECO:0000256" key="4">
    <source>
        <dbReference type="ARBA" id="ARBA00022481"/>
    </source>
</evidence>
<evidence type="ECO:0000256" key="2">
    <source>
        <dbReference type="ARBA" id="ARBA00004241"/>
    </source>
</evidence>
<dbReference type="InterPro" id="IPR016940">
    <property type="entry name" value="ComGC"/>
</dbReference>
<name>A0A934UDW8_9STRE</name>
<dbReference type="AlphaFoldDB" id="A0A934UDW8"/>
<organism evidence="11 12">
    <name type="scientific">Streptococcus zalophi</name>
    <dbReference type="NCBI Taxonomy" id="640031"/>
    <lineage>
        <taxon>Bacteria</taxon>
        <taxon>Bacillati</taxon>
        <taxon>Bacillota</taxon>
        <taxon>Bacilli</taxon>
        <taxon>Lactobacillales</taxon>
        <taxon>Streptococcaceae</taxon>
        <taxon>Streptococcus</taxon>
    </lineage>
</organism>
<keyword evidence="8" id="KW-0178">Competence</keyword>
<evidence type="ECO:0000256" key="9">
    <source>
        <dbReference type="ARBA" id="ARBA00043982"/>
    </source>
</evidence>
<keyword evidence="7 10" id="KW-0472">Membrane</keyword>
<dbReference type="GO" id="GO:0005886">
    <property type="term" value="C:plasma membrane"/>
    <property type="evidence" value="ECO:0007669"/>
    <property type="project" value="UniProtKB-SubCell"/>
</dbReference>
<dbReference type="EMBL" id="JAENBP010000007">
    <property type="protein sequence ID" value="MBJ8350204.1"/>
    <property type="molecule type" value="Genomic_DNA"/>
</dbReference>
<evidence type="ECO:0000256" key="1">
    <source>
        <dbReference type="ARBA" id="ARBA00004162"/>
    </source>
</evidence>
<keyword evidence="12" id="KW-1185">Reference proteome</keyword>
<dbReference type="Pfam" id="PF07963">
    <property type="entry name" value="N_methyl"/>
    <property type="match status" value="1"/>
</dbReference>
<dbReference type="PRINTS" id="PR00813">
    <property type="entry name" value="BCTERIALGSPG"/>
</dbReference>
<keyword evidence="4" id="KW-0488">Methylation</keyword>
<dbReference type="Gene3D" id="3.30.700.10">
    <property type="entry name" value="Glycoprotein, Type 4 Pilin"/>
    <property type="match status" value="1"/>
</dbReference>
<keyword evidence="5 10" id="KW-0812">Transmembrane</keyword>
<dbReference type="GO" id="GO:0015627">
    <property type="term" value="C:type II protein secretion system complex"/>
    <property type="evidence" value="ECO:0007669"/>
    <property type="project" value="InterPro"/>
</dbReference>
<dbReference type="GO" id="GO:0030420">
    <property type="term" value="P:establishment of competence for transformation"/>
    <property type="evidence" value="ECO:0007669"/>
    <property type="project" value="UniProtKB-KW"/>
</dbReference>
<evidence type="ECO:0000313" key="12">
    <source>
        <dbReference type="Proteomes" id="UP000644875"/>
    </source>
</evidence>
<keyword evidence="3" id="KW-1003">Cell membrane</keyword>
<dbReference type="InterPro" id="IPR000983">
    <property type="entry name" value="Bac_GSPG_pilin"/>
</dbReference>
<accession>A0A934UDW8</accession>
<dbReference type="NCBIfam" id="NF040999">
    <property type="entry name" value="pilin_ComGC"/>
    <property type="match status" value="1"/>
</dbReference>
<keyword evidence="6 10" id="KW-1133">Transmembrane helix</keyword>
<comment type="caution">
    <text evidence="11">The sequence shown here is derived from an EMBL/GenBank/DDBJ whole genome shotgun (WGS) entry which is preliminary data.</text>
</comment>
<dbReference type="SUPFAM" id="SSF54523">
    <property type="entry name" value="Pili subunits"/>
    <property type="match status" value="1"/>
</dbReference>
<evidence type="ECO:0000256" key="10">
    <source>
        <dbReference type="SAM" id="Phobius"/>
    </source>
</evidence>
<evidence type="ECO:0000256" key="7">
    <source>
        <dbReference type="ARBA" id="ARBA00023136"/>
    </source>
</evidence>
<comment type="subcellular location">
    <subcellularLocation>
        <location evidence="1">Cell membrane</location>
        <topology evidence="1">Single-pass membrane protein</topology>
    </subcellularLocation>
    <subcellularLocation>
        <location evidence="2">Cell surface</location>
    </subcellularLocation>
</comment>
<comment type="similarity">
    <text evidence="9">Belongs to the ComGC family.</text>
</comment>
<proteinExistence type="inferred from homology"/>
<sequence>MKKTLLTALKKKTVKAFTLIEMLMVLFVISVLLLLFVPNLNKQKDKIQETGNAAIVKIVESQADLYELGSNDTASISKLLADGSITEKQEAGYKEYYANHTEETQKVPN</sequence>
<protein>
    <submittedName>
        <fullName evidence="11">Prepilin-type N-terminal cleavage/methylation domain-containing protein</fullName>
    </submittedName>
</protein>
<feature type="transmembrane region" description="Helical" evidence="10">
    <location>
        <begin position="16"/>
        <end position="37"/>
    </location>
</feature>
<evidence type="ECO:0000256" key="5">
    <source>
        <dbReference type="ARBA" id="ARBA00022692"/>
    </source>
</evidence>
<dbReference type="GO" id="GO:0015628">
    <property type="term" value="P:protein secretion by the type II secretion system"/>
    <property type="evidence" value="ECO:0007669"/>
    <property type="project" value="InterPro"/>
</dbReference>
<dbReference type="InterPro" id="IPR045584">
    <property type="entry name" value="Pilin-like"/>
</dbReference>
<dbReference type="InterPro" id="IPR012902">
    <property type="entry name" value="N_methyl_site"/>
</dbReference>